<name>A0ABS2MZT7_9BACI</name>
<dbReference type="Pfam" id="PF05437">
    <property type="entry name" value="AzlD"/>
    <property type="match status" value="1"/>
</dbReference>
<protein>
    <submittedName>
        <fullName evidence="2">Branched-subunit amino acid transport protein</fullName>
    </submittedName>
</protein>
<keyword evidence="3" id="KW-1185">Reference proteome</keyword>
<accession>A0ABS2MZT7</accession>
<dbReference type="InterPro" id="IPR008407">
    <property type="entry name" value="Brnchd-chn_aa_trnsp_AzlD"/>
</dbReference>
<dbReference type="Proteomes" id="UP001296943">
    <property type="component" value="Unassembled WGS sequence"/>
</dbReference>
<comment type="caution">
    <text evidence="2">The sequence shown here is derived from an EMBL/GenBank/DDBJ whole genome shotgun (WGS) entry which is preliminary data.</text>
</comment>
<proteinExistence type="predicted"/>
<evidence type="ECO:0000313" key="2">
    <source>
        <dbReference type="EMBL" id="MBM7571423.1"/>
    </source>
</evidence>
<keyword evidence="1" id="KW-0812">Transmembrane</keyword>
<sequence>MILMIIIGMALVTIIPRFIPAYIVDKVHFPDWVNRWLNAIPYAALGALIFPGVMSVIPDKPIIGILGGMTAVLLAFFGLNIILVVLGAITTVFLLTW</sequence>
<dbReference type="RefSeq" id="WP_204499024.1">
    <property type="nucleotide sequence ID" value="NZ_JAFBDR010000009.1"/>
</dbReference>
<evidence type="ECO:0000256" key="1">
    <source>
        <dbReference type="SAM" id="Phobius"/>
    </source>
</evidence>
<feature type="transmembrane region" description="Helical" evidence="1">
    <location>
        <begin position="36"/>
        <end position="57"/>
    </location>
</feature>
<keyword evidence="1" id="KW-0472">Membrane</keyword>
<organism evidence="2 3">
    <name type="scientific">Aquibacillus albus</name>
    <dbReference type="NCBI Taxonomy" id="1168171"/>
    <lineage>
        <taxon>Bacteria</taxon>
        <taxon>Bacillati</taxon>
        <taxon>Bacillota</taxon>
        <taxon>Bacilli</taxon>
        <taxon>Bacillales</taxon>
        <taxon>Bacillaceae</taxon>
        <taxon>Aquibacillus</taxon>
    </lineage>
</organism>
<evidence type="ECO:0000313" key="3">
    <source>
        <dbReference type="Proteomes" id="UP001296943"/>
    </source>
</evidence>
<dbReference type="EMBL" id="JAFBDR010000009">
    <property type="protein sequence ID" value="MBM7571423.1"/>
    <property type="molecule type" value="Genomic_DNA"/>
</dbReference>
<gene>
    <name evidence="2" type="ORF">JOC48_001919</name>
</gene>
<feature type="transmembrane region" description="Helical" evidence="1">
    <location>
        <begin position="6"/>
        <end position="24"/>
    </location>
</feature>
<feature type="transmembrane region" description="Helical" evidence="1">
    <location>
        <begin position="63"/>
        <end position="96"/>
    </location>
</feature>
<keyword evidence="1" id="KW-1133">Transmembrane helix</keyword>
<reference evidence="2 3" key="1">
    <citation type="submission" date="2021-01" db="EMBL/GenBank/DDBJ databases">
        <title>Genomic Encyclopedia of Type Strains, Phase IV (KMG-IV): sequencing the most valuable type-strain genomes for metagenomic binning, comparative biology and taxonomic classification.</title>
        <authorList>
            <person name="Goeker M."/>
        </authorList>
    </citation>
    <scope>NUCLEOTIDE SEQUENCE [LARGE SCALE GENOMIC DNA]</scope>
    <source>
        <strain evidence="2 3">DSM 23711</strain>
    </source>
</reference>